<dbReference type="RefSeq" id="WP_367917180.1">
    <property type="nucleotide sequence ID" value="NZ_BAABAC010000003.1"/>
</dbReference>
<dbReference type="InterPro" id="IPR005561">
    <property type="entry name" value="ANTAR"/>
</dbReference>
<dbReference type="SMART" id="SM00065">
    <property type="entry name" value="GAF"/>
    <property type="match status" value="1"/>
</dbReference>
<dbReference type="Gene3D" id="3.30.450.40">
    <property type="match status" value="1"/>
</dbReference>
<keyword evidence="3" id="KW-0805">Transcription regulation</keyword>
<dbReference type="Proteomes" id="UP001597229">
    <property type="component" value="Unassembled WGS sequence"/>
</dbReference>
<dbReference type="SMART" id="SM01012">
    <property type="entry name" value="ANTAR"/>
    <property type="match status" value="1"/>
</dbReference>
<evidence type="ECO:0000256" key="3">
    <source>
        <dbReference type="ARBA" id="ARBA00023015"/>
    </source>
</evidence>
<dbReference type="Pfam" id="PF13185">
    <property type="entry name" value="GAF_2"/>
    <property type="match status" value="1"/>
</dbReference>
<dbReference type="EMBL" id="JBHTLX010000020">
    <property type="protein sequence ID" value="MFD1248959.1"/>
    <property type="molecule type" value="Genomic_DNA"/>
</dbReference>
<keyword evidence="4" id="KW-0804">Transcription</keyword>
<dbReference type="Pfam" id="PF03861">
    <property type="entry name" value="ANTAR"/>
    <property type="match status" value="1"/>
</dbReference>
<dbReference type="PROSITE" id="PS50921">
    <property type="entry name" value="ANTAR"/>
    <property type="match status" value="1"/>
</dbReference>
<name>A0ABW3W1R8_9ACTN</name>
<keyword evidence="1" id="KW-0808">Transferase</keyword>
<dbReference type="InterPro" id="IPR029016">
    <property type="entry name" value="GAF-like_dom_sf"/>
</dbReference>
<reference evidence="7" key="1">
    <citation type="journal article" date="2019" name="Int. J. Syst. Evol. Microbiol.">
        <title>The Global Catalogue of Microorganisms (GCM) 10K type strain sequencing project: providing services to taxonomists for standard genome sequencing and annotation.</title>
        <authorList>
            <consortium name="The Broad Institute Genomics Platform"/>
            <consortium name="The Broad Institute Genome Sequencing Center for Infectious Disease"/>
            <person name="Wu L."/>
            <person name="Ma J."/>
        </authorList>
    </citation>
    <scope>NUCLEOTIDE SEQUENCE [LARGE SCALE GENOMIC DNA]</scope>
    <source>
        <strain evidence="7">CCUG 52478</strain>
    </source>
</reference>
<accession>A0ABW3W1R8</accession>
<dbReference type="SUPFAM" id="SSF52172">
    <property type="entry name" value="CheY-like"/>
    <property type="match status" value="1"/>
</dbReference>
<keyword evidence="7" id="KW-1185">Reference proteome</keyword>
<evidence type="ECO:0000256" key="4">
    <source>
        <dbReference type="ARBA" id="ARBA00023163"/>
    </source>
</evidence>
<evidence type="ECO:0000256" key="2">
    <source>
        <dbReference type="ARBA" id="ARBA00022777"/>
    </source>
</evidence>
<keyword evidence="2" id="KW-0418">Kinase</keyword>
<proteinExistence type="predicted"/>
<dbReference type="InterPro" id="IPR012074">
    <property type="entry name" value="GAF_ANTAR"/>
</dbReference>
<evidence type="ECO:0000259" key="5">
    <source>
        <dbReference type="PROSITE" id="PS50921"/>
    </source>
</evidence>
<feature type="domain" description="ANTAR" evidence="5">
    <location>
        <begin position="172"/>
        <end position="233"/>
    </location>
</feature>
<evidence type="ECO:0000313" key="6">
    <source>
        <dbReference type="EMBL" id="MFD1248959.1"/>
    </source>
</evidence>
<evidence type="ECO:0000256" key="1">
    <source>
        <dbReference type="ARBA" id="ARBA00022679"/>
    </source>
</evidence>
<evidence type="ECO:0000313" key="7">
    <source>
        <dbReference type="Proteomes" id="UP001597229"/>
    </source>
</evidence>
<dbReference type="PIRSF" id="PIRSF036625">
    <property type="entry name" value="GAF_ANTAR"/>
    <property type="match status" value="1"/>
</dbReference>
<organism evidence="6 7">
    <name type="scientific">Nocardioides ginsengisoli</name>
    <dbReference type="NCBI Taxonomy" id="363868"/>
    <lineage>
        <taxon>Bacteria</taxon>
        <taxon>Bacillati</taxon>
        <taxon>Actinomycetota</taxon>
        <taxon>Actinomycetes</taxon>
        <taxon>Propionibacteriales</taxon>
        <taxon>Nocardioidaceae</taxon>
        <taxon>Nocardioides</taxon>
    </lineage>
</organism>
<protein>
    <submittedName>
        <fullName evidence="6">GAF and ANTAR domain-containing protein</fullName>
    </submittedName>
</protein>
<comment type="caution">
    <text evidence="6">The sequence shown here is derived from an EMBL/GenBank/DDBJ whole genome shotgun (WGS) entry which is preliminary data.</text>
</comment>
<dbReference type="InterPro" id="IPR036388">
    <property type="entry name" value="WH-like_DNA-bd_sf"/>
</dbReference>
<dbReference type="InterPro" id="IPR011006">
    <property type="entry name" value="CheY-like_superfamily"/>
</dbReference>
<dbReference type="InterPro" id="IPR003018">
    <property type="entry name" value="GAF"/>
</dbReference>
<sequence>MEAKTMTSEQRLAQVFVELADTLVDEFDTLDFLSTLTERSVELLNADAAGVILADARGVLHVVASTSDRAQLLELLELQNDEGPCLDCLQSARPVVNVGGGESRERWPRFSTALAEVGFASAHAIPLRLRDSVVGAMNLFCAADSHLSEDDVAMGQALADIATIGLLQERAVRQSGLIAEQLQTALDNRVLIEQAKGVLMASAEIDVDQAFRLMRDYSRRNNHPVKDVARQVVTRTLSVEHLRRS</sequence>
<gene>
    <name evidence="6" type="ORF">ACFQ3F_14255</name>
</gene>
<dbReference type="SUPFAM" id="SSF55781">
    <property type="entry name" value="GAF domain-like"/>
    <property type="match status" value="1"/>
</dbReference>
<dbReference type="Gene3D" id="1.10.10.10">
    <property type="entry name" value="Winged helix-like DNA-binding domain superfamily/Winged helix DNA-binding domain"/>
    <property type="match status" value="1"/>
</dbReference>